<dbReference type="STRING" id="1336232.GCA_000518825_00317"/>
<sequence>MKKLLSLLAMTALITPIVANVVSCGENEGSVNTNPLLIGKNIDKSKAIDDSMPGKFGLTNYYVVGDSLSDVDGITHLIDTKFSSQYLSLNVELGGAYGYTTEEGKHYNTFTNGPTAGSLLSEKLDFGEMKPSNWLSKKSEQNYGKNYSVGGATAAKIDLPTGLLLNDATVDKQTEALISQHEIKNNDLVFFEIGGNDLFSLISFYGNEAKQVEFMNDSIYRIRTAFFNLLNNGVKNIIFMTPPRMDFVPRYQSVFEEAKSGNVSAQQHADFILAICDEYYNKVINVLEEIEQYYPNQIKLYDMYKKADELEAEFDEHVLKTTGKNSVKRKSYSNTLNFEVELNGIKQNFEGYLNLDLLTNVKNIANQFKTDIEFGKQNILNVKVMPTRDNEVTDEINNYFFTDIVHPTKKVHEMVSDILLEYAQEMSNLWKN</sequence>
<feature type="chain" id="PRO_5011528097" description="Lipolytic enzyme, GDSL family" evidence="2">
    <location>
        <begin position="20"/>
        <end position="432"/>
    </location>
</feature>
<dbReference type="Gene3D" id="3.40.50.1110">
    <property type="entry name" value="SGNH hydrolase"/>
    <property type="match status" value="1"/>
</dbReference>
<comment type="similarity">
    <text evidence="1">Belongs to the 'GDSL' lipolytic enzyme family.</text>
</comment>
<evidence type="ECO:0008006" key="5">
    <source>
        <dbReference type="Google" id="ProtNLM"/>
    </source>
</evidence>
<gene>
    <name evidence="3" type="ORF">CK556_01815</name>
</gene>
<dbReference type="Pfam" id="PF00657">
    <property type="entry name" value="Lipase_GDSL"/>
    <property type="match status" value="1"/>
</dbReference>
<dbReference type="PANTHER" id="PTHR22835">
    <property type="entry name" value="ZINC FINGER FYVE DOMAIN CONTAINING PROTEIN"/>
    <property type="match status" value="1"/>
</dbReference>
<protein>
    <recommendedName>
        <fullName evidence="5">Lipolytic enzyme, GDSL family</fullName>
    </recommendedName>
</protein>
<dbReference type="AlphaFoldDB" id="A0A249SNM8"/>
<dbReference type="KEGG" id="mchc:CK556_01815"/>
<evidence type="ECO:0000256" key="2">
    <source>
        <dbReference type="SAM" id="SignalP"/>
    </source>
</evidence>
<organism evidence="3 4">
    <name type="scientific">Mesoplasma chauliocola</name>
    <dbReference type="NCBI Taxonomy" id="216427"/>
    <lineage>
        <taxon>Bacteria</taxon>
        <taxon>Bacillati</taxon>
        <taxon>Mycoplasmatota</taxon>
        <taxon>Mollicutes</taxon>
        <taxon>Entomoplasmatales</taxon>
        <taxon>Entomoplasmataceae</taxon>
        <taxon>Mesoplasma</taxon>
    </lineage>
</organism>
<name>A0A249SNM8_9MOLU</name>
<feature type="signal peptide" evidence="2">
    <location>
        <begin position="1"/>
        <end position="19"/>
    </location>
</feature>
<dbReference type="Proteomes" id="UP000232229">
    <property type="component" value="Chromosome"/>
</dbReference>
<keyword evidence="4" id="KW-1185">Reference proteome</keyword>
<keyword evidence="2" id="KW-0732">Signal</keyword>
<dbReference type="SUPFAM" id="SSF52266">
    <property type="entry name" value="SGNH hydrolase"/>
    <property type="match status" value="1"/>
</dbReference>
<proteinExistence type="inferred from homology"/>
<dbReference type="NCBIfam" id="NF038029">
    <property type="entry name" value="LP_plasma"/>
    <property type="match status" value="1"/>
</dbReference>
<dbReference type="InterPro" id="IPR001087">
    <property type="entry name" value="GDSL"/>
</dbReference>
<dbReference type="EMBL" id="CP023173">
    <property type="protein sequence ID" value="ASZ09091.1"/>
    <property type="molecule type" value="Genomic_DNA"/>
</dbReference>
<dbReference type="InterPro" id="IPR036514">
    <property type="entry name" value="SGNH_hydro_sf"/>
</dbReference>
<evidence type="ECO:0000256" key="1">
    <source>
        <dbReference type="ARBA" id="ARBA00008668"/>
    </source>
</evidence>
<accession>A0A249SNM8</accession>
<dbReference type="GO" id="GO:0016788">
    <property type="term" value="F:hydrolase activity, acting on ester bonds"/>
    <property type="evidence" value="ECO:0007669"/>
    <property type="project" value="InterPro"/>
</dbReference>
<dbReference type="RefSeq" id="WP_027875351.1">
    <property type="nucleotide sequence ID" value="NZ_CP023173.1"/>
</dbReference>
<dbReference type="PANTHER" id="PTHR22835:SF659">
    <property type="entry name" value="GDSL LIPASE_ACYLHYDROLASE, PUTATIVE (AFU_ORTHOLOGUE AFUA_2G00510)-RELATED"/>
    <property type="match status" value="1"/>
</dbReference>
<evidence type="ECO:0000313" key="3">
    <source>
        <dbReference type="EMBL" id="ASZ09091.1"/>
    </source>
</evidence>
<evidence type="ECO:0000313" key="4">
    <source>
        <dbReference type="Proteomes" id="UP000232229"/>
    </source>
</evidence>
<dbReference type="InterPro" id="IPR054816">
    <property type="entry name" value="Lipoprotein_mollicutes-type_CS"/>
</dbReference>
<reference evidence="3 4" key="1">
    <citation type="submission" date="2017-08" db="EMBL/GenBank/DDBJ databases">
        <title>Complete Genome Sequence of Mesoplasma chauliocola.</title>
        <authorList>
            <person name="Knight T.F.Jr."/>
            <person name="Citino T."/>
        </authorList>
    </citation>
    <scope>NUCLEOTIDE SEQUENCE [LARGE SCALE GENOMIC DNA]</scope>
    <source>
        <strain evidence="3 4">CHPA-2</strain>
    </source>
</reference>